<evidence type="ECO:0000313" key="1">
    <source>
        <dbReference type="EMBL" id="ADO59612.1"/>
    </source>
</evidence>
<reference evidence="1 2" key="1">
    <citation type="journal article" date="2011" name="J. Bacteriol.">
        <title>Complete genome sequence of Paenibacillus polymyxa SC2, a strain of plant growth-promoting Rhizobacterium with broad-spectrum antimicrobial activity.</title>
        <authorList>
            <person name="Ma M."/>
            <person name="Wang C."/>
            <person name="Ding Y."/>
            <person name="Li L."/>
            <person name="Shen D."/>
            <person name="Jiang X."/>
            <person name="Guan D."/>
            <person name="Cao F."/>
            <person name="Chen H."/>
            <person name="Feng R."/>
            <person name="Wang X."/>
            <person name="Ge Y."/>
            <person name="Yao L."/>
            <person name="Bing X."/>
            <person name="Yang X."/>
            <person name="Li J."/>
            <person name="Du B."/>
        </authorList>
    </citation>
    <scope>NUCLEOTIDE SEQUENCE [LARGE SCALE GENOMIC DNA]</scope>
    <source>
        <strain evidence="1 2">SC2</strain>
        <plasmid evidence="2">pSC2</plasmid>
    </source>
</reference>
<sequence length="96" mass="11635">MEELETDYIRNNTSINDETADRLTKEFKTIWRNIEAATDIAGWKLAFSHDMSEKCFGWWDVIFTQGNWNEETFMSIWKLFSDFNKRLDEVFEQYNM</sequence>
<proteinExistence type="predicted"/>
<evidence type="ECO:0000313" key="2">
    <source>
        <dbReference type="Proteomes" id="UP000006868"/>
    </source>
</evidence>
<name>E3EL50_PAEPS</name>
<protein>
    <submittedName>
        <fullName evidence="1">Uncharacterized protein</fullName>
    </submittedName>
</protein>
<keyword evidence="1" id="KW-0614">Plasmid</keyword>
<dbReference type="AlphaFoldDB" id="E3EL50"/>
<gene>
    <name evidence="1" type="ORF">PPSC2_27085</name>
</gene>
<dbReference type="Proteomes" id="UP000006868">
    <property type="component" value="Plasmid pSC2"/>
</dbReference>
<dbReference type="HOGENOM" id="CLU_2357110_0_0_9"/>
<dbReference type="PATRIC" id="fig|886882.15.peg.5727"/>
<dbReference type="RefSeq" id="WP_013386026.1">
    <property type="nucleotide sequence ID" value="NC_014628.2"/>
</dbReference>
<organism evidence="1 2">
    <name type="scientific">Paenibacillus polymyxa (strain SC2)</name>
    <name type="common">Bacillus polymyxa</name>
    <dbReference type="NCBI Taxonomy" id="886882"/>
    <lineage>
        <taxon>Bacteria</taxon>
        <taxon>Bacillati</taxon>
        <taxon>Bacillota</taxon>
        <taxon>Bacilli</taxon>
        <taxon>Bacillales</taxon>
        <taxon>Paenibacillaceae</taxon>
        <taxon>Paenibacillus</taxon>
    </lineage>
</organism>
<geneLocation type="plasmid" evidence="1 2">
    <name>pSC2</name>
</geneLocation>
<dbReference type="EMBL" id="CP002214">
    <property type="protein sequence ID" value="ADO59612.1"/>
    <property type="molecule type" value="Genomic_DNA"/>
</dbReference>
<dbReference type="KEGG" id="ppm:PPSC2_27085"/>
<accession>E3EL50</accession>